<gene>
    <name evidence="1" type="ORF">QAD02_016468</name>
</gene>
<accession>A0ACC2PCZ5</accession>
<reference evidence="1" key="1">
    <citation type="submission" date="2023-04" db="EMBL/GenBank/DDBJ databases">
        <title>A chromosome-level genome assembly of the parasitoid wasp Eretmocerus hayati.</title>
        <authorList>
            <person name="Zhong Y."/>
            <person name="Liu S."/>
            <person name="Liu Y."/>
        </authorList>
    </citation>
    <scope>NUCLEOTIDE SEQUENCE</scope>
    <source>
        <strain evidence="1">ZJU_SS_LIU_2023</strain>
    </source>
</reference>
<sequence length="119" mass="13007">MRRAASREAVSRSSDSSPGGHSGPHSVVKIKVVPSVISRQRVLIAPKGAATVSNSIISAKSVSVKRSWRLPQQQPLSLHIVLRLNNNSINSKNTIDHYCVQGLIIRCLNQELHLRPSTL</sequence>
<protein>
    <submittedName>
        <fullName evidence="1">Uncharacterized protein</fullName>
    </submittedName>
</protein>
<dbReference type="Proteomes" id="UP001239111">
    <property type="component" value="Chromosome 2"/>
</dbReference>
<dbReference type="EMBL" id="CM056742">
    <property type="protein sequence ID" value="KAJ8680681.1"/>
    <property type="molecule type" value="Genomic_DNA"/>
</dbReference>
<comment type="caution">
    <text evidence="1">The sequence shown here is derived from an EMBL/GenBank/DDBJ whole genome shotgun (WGS) entry which is preliminary data.</text>
</comment>
<evidence type="ECO:0000313" key="1">
    <source>
        <dbReference type="EMBL" id="KAJ8680681.1"/>
    </source>
</evidence>
<organism evidence="1 2">
    <name type="scientific">Eretmocerus hayati</name>
    <dbReference type="NCBI Taxonomy" id="131215"/>
    <lineage>
        <taxon>Eukaryota</taxon>
        <taxon>Metazoa</taxon>
        <taxon>Ecdysozoa</taxon>
        <taxon>Arthropoda</taxon>
        <taxon>Hexapoda</taxon>
        <taxon>Insecta</taxon>
        <taxon>Pterygota</taxon>
        <taxon>Neoptera</taxon>
        <taxon>Endopterygota</taxon>
        <taxon>Hymenoptera</taxon>
        <taxon>Apocrita</taxon>
        <taxon>Proctotrupomorpha</taxon>
        <taxon>Chalcidoidea</taxon>
        <taxon>Aphelinidae</taxon>
        <taxon>Aphelininae</taxon>
        <taxon>Eretmocerus</taxon>
    </lineage>
</organism>
<evidence type="ECO:0000313" key="2">
    <source>
        <dbReference type="Proteomes" id="UP001239111"/>
    </source>
</evidence>
<keyword evidence="2" id="KW-1185">Reference proteome</keyword>
<proteinExistence type="predicted"/>
<name>A0ACC2PCZ5_9HYME</name>